<dbReference type="EMBL" id="OAOQ01000021">
    <property type="protein sequence ID" value="SNX74264.1"/>
    <property type="molecule type" value="Genomic_DNA"/>
</dbReference>
<keyword evidence="3" id="KW-1185">Reference proteome</keyword>
<dbReference type="InterPro" id="IPR028098">
    <property type="entry name" value="Glyco_trans_4-like_N"/>
</dbReference>
<dbReference type="Pfam" id="PF13439">
    <property type="entry name" value="Glyco_transf_4"/>
    <property type="match status" value="1"/>
</dbReference>
<dbReference type="GO" id="GO:0016757">
    <property type="term" value="F:glycosyltransferase activity"/>
    <property type="evidence" value="ECO:0007669"/>
    <property type="project" value="UniProtKB-ARBA"/>
</dbReference>
<dbReference type="Proteomes" id="UP000219467">
    <property type="component" value="Unassembled WGS sequence"/>
</dbReference>
<reference evidence="3" key="1">
    <citation type="submission" date="2017-08" db="EMBL/GenBank/DDBJ databases">
        <authorList>
            <person name="Varghese N."/>
            <person name="Submissions S."/>
        </authorList>
    </citation>
    <scope>NUCLEOTIDE SEQUENCE [LARGE SCALE GENOMIC DNA]</scope>
    <source>
        <strain evidence="3">JA234</strain>
    </source>
</reference>
<dbReference type="SUPFAM" id="SSF53756">
    <property type="entry name" value="UDP-Glycosyltransferase/glycogen phosphorylase"/>
    <property type="match status" value="1"/>
</dbReference>
<dbReference type="RefSeq" id="WP_176504601.1">
    <property type="nucleotide sequence ID" value="NZ_OAOQ01000021.1"/>
</dbReference>
<dbReference type="Gene3D" id="3.40.50.2000">
    <property type="entry name" value="Glycogen Phosphorylase B"/>
    <property type="match status" value="1"/>
</dbReference>
<dbReference type="CDD" id="cd03801">
    <property type="entry name" value="GT4_PimA-like"/>
    <property type="match status" value="1"/>
</dbReference>
<dbReference type="Pfam" id="PF13692">
    <property type="entry name" value="Glyco_trans_1_4"/>
    <property type="match status" value="1"/>
</dbReference>
<proteinExistence type="predicted"/>
<protein>
    <submittedName>
        <fullName evidence="2">Glycosyltransferase involved in cell wall bisynthesis</fullName>
    </submittedName>
</protein>
<feature type="domain" description="Glycosyltransferase subfamily 4-like N-terminal" evidence="1">
    <location>
        <begin position="14"/>
        <end position="175"/>
    </location>
</feature>
<sequence>MKITFVLPIPSLAGGVRVVAIYAGKLLERGHDVRVISLCPRASSRSHRLMQLARHGFRQGRKKSDTTLLDFLGDRHIVIDKPLPLNPDLIPDADAIVATWWSTAFAVSALPPSKGRHFYFIQHHEVHDHLPWHLSRGSYFLPMRKITISQWLAETMATLYGDRDVAIIENSVDMAQFHAPERDRNAVPTVGLLYSTKPMKGVDISLAAIRIARQRVPDLRVVAFGEHPVDPALPLPQGSEFHLRPDQDRLRDIYAACDVWLCGSRTEGFHLPPSEAMACRCPVVSTRIGGAVEIVTEGVNGHIVDVEDSTALGERLADVLSLSPAAWKAMSDAALARAQSYTWDEAAERFERCLVAGLCD</sequence>
<evidence type="ECO:0000259" key="1">
    <source>
        <dbReference type="Pfam" id="PF13439"/>
    </source>
</evidence>
<keyword evidence="2" id="KW-0808">Transferase</keyword>
<evidence type="ECO:0000313" key="3">
    <source>
        <dbReference type="Proteomes" id="UP000219467"/>
    </source>
</evidence>
<gene>
    <name evidence="2" type="ORF">SAMN05878503_1214</name>
</gene>
<dbReference type="AlphaFoldDB" id="A0A285D374"/>
<evidence type="ECO:0000313" key="2">
    <source>
        <dbReference type="EMBL" id="SNX74264.1"/>
    </source>
</evidence>
<name>A0A285D374_9RHOB</name>
<dbReference type="PANTHER" id="PTHR12526">
    <property type="entry name" value="GLYCOSYLTRANSFERASE"/>
    <property type="match status" value="1"/>
</dbReference>
<dbReference type="PANTHER" id="PTHR12526:SF635">
    <property type="entry name" value="GLYCOSYL TRANSFERASE GROUP 1"/>
    <property type="match status" value="1"/>
</dbReference>
<organism evidence="2 3">
    <name type="scientific">Cereibacter ovatus</name>
    <dbReference type="NCBI Taxonomy" id="439529"/>
    <lineage>
        <taxon>Bacteria</taxon>
        <taxon>Pseudomonadati</taxon>
        <taxon>Pseudomonadota</taxon>
        <taxon>Alphaproteobacteria</taxon>
        <taxon>Rhodobacterales</taxon>
        <taxon>Paracoccaceae</taxon>
        <taxon>Cereibacter</taxon>
    </lineage>
</organism>
<accession>A0A285D374</accession>
<dbReference type="Gene3D" id="3.40.50.11090">
    <property type="match status" value="1"/>
</dbReference>